<dbReference type="RefSeq" id="WP_141422319.1">
    <property type="nucleotide sequence ID" value="NZ_VIAR01000011.1"/>
</dbReference>
<dbReference type="EMBL" id="VIAR01000011">
    <property type="protein sequence ID" value="TQD36290.1"/>
    <property type="molecule type" value="Genomic_DNA"/>
</dbReference>
<dbReference type="OrthoDB" id="1434476at2"/>
<name>A0A507ZFN1_9FLAO</name>
<evidence type="ECO:0000313" key="2">
    <source>
        <dbReference type="EMBL" id="TQD36290.1"/>
    </source>
</evidence>
<dbReference type="InterPro" id="IPR056640">
    <property type="entry name" value="DUF7738"/>
</dbReference>
<gene>
    <name evidence="2" type="ORF">FKR84_10790</name>
</gene>
<organism evidence="2 3">
    <name type="scientific">Haloflavibacter putidus</name>
    <dbReference type="NCBI Taxonomy" id="2576776"/>
    <lineage>
        <taxon>Bacteria</taxon>
        <taxon>Pseudomonadati</taxon>
        <taxon>Bacteroidota</taxon>
        <taxon>Flavobacteriia</taxon>
        <taxon>Flavobacteriales</taxon>
        <taxon>Flavobacteriaceae</taxon>
        <taxon>Haloflavibacter</taxon>
    </lineage>
</organism>
<protein>
    <recommendedName>
        <fullName evidence="1">DUF7738 domain-containing protein</fullName>
    </recommendedName>
</protein>
<dbReference type="Proteomes" id="UP000317169">
    <property type="component" value="Unassembled WGS sequence"/>
</dbReference>
<keyword evidence="3" id="KW-1185">Reference proteome</keyword>
<dbReference type="Pfam" id="PF24880">
    <property type="entry name" value="DUF7738"/>
    <property type="match status" value="1"/>
</dbReference>
<evidence type="ECO:0000259" key="1">
    <source>
        <dbReference type="Pfam" id="PF24880"/>
    </source>
</evidence>
<sequence length="149" mass="17247">MGIFDFRDPNKRKKKKSTIKIHCDPQSVLVNNTEVQFPTTYKHLKDILGDPDRIEAIRNSKNKVYLWDELGIYCSAPDPEKMLMLLLVEDNRYGLGQQPKKNFMGKVFIDEKPIEDNLQNVGEDRPYMIRAIIKDDKRVAIALGWNPGV</sequence>
<comment type="caution">
    <text evidence="2">The sequence shown here is derived from an EMBL/GenBank/DDBJ whole genome shotgun (WGS) entry which is preliminary data.</text>
</comment>
<proteinExistence type="predicted"/>
<accession>A0A507ZFN1</accession>
<feature type="domain" description="DUF7738" evidence="1">
    <location>
        <begin position="20"/>
        <end position="119"/>
    </location>
</feature>
<reference evidence="2 3" key="1">
    <citation type="submission" date="2019-06" db="EMBL/GenBank/DDBJ databases">
        <title>Flavibacter putida gen. nov., sp. nov., a novel marine bacterium of the family Flavobacteriaceae isolated from coastal seawater.</title>
        <authorList>
            <person name="Feng X."/>
        </authorList>
    </citation>
    <scope>NUCLEOTIDE SEQUENCE [LARGE SCALE GENOMIC DNA]</scope>
    <source>
        <strain evidence="2 3">PLHSN227</strain>
    </source>
</reference>
<dbReference type="AlphaFoldDB" id="A0A507ZFN1"/>
<evidence type="ECO:0000313" key="3">
    <source>
        <dbReference type="Proteomes" id="UP000317169"/>
    </source>
</evidence>